<keyword evidence="2" id="KW-1185">Reference proteome</keyword>
<dbReference type="EMBL" id="JACAZF010000012">
    <property type="protein sequence ID" value="KAF7292245.1"/>
    <property type="molecule type" value="Genomic_DNA"/>
</dbReference>
<dbReference type="AlphaFoldDB" id="A0A8H6S4U7"/>
<accession>A0A8H6S4U7</accession>
<evidence type="ECO:0000313" key="2">
    <source>
        <dbReference type="Proteomes" id="UP000636479"/>
    </source>
</evidence>
<gene>
    <name evidence="1" type="ORF">MIND_01251900</name>
</gene>
<dbReference type="RefSeq" id="XP_037214972.1">
    <property type="nucleotide sequence ID" value="XM_037369004.1"/>
</dbReference>
<protein>
    <submittedName>
        <fullName evidence="1">Uncharacterized protein</fullName>
    </submittedName>
</protein>
<reference evidence="1" key="1">
    <citation type="submission" date="2020-05" db="EMBL/GenBank/DDBJ databases">
        <title>Mycena genomes resolve the evolution of fungal bioluminescence.</title>
        <authorList>
            <person name="Tsai I.J."/>
        </authorList>
    </citation>
    <scope>NUCLEOTIDE SEQUENCE</scope>
    <source>
        <strain evidence="1">171206Taipei</strain>
    </source>
</reference>
<proteinExistence type="predicted"/>
<comment type="caution">
    <text evidence="1">The sequence shown here is derived from an EMBL/GenBank/DDBJ whole genome shotgun (WGS) entry which is preliminary data.</text>
</comment>
<sequence>MIPRHSPATLFVRQSRDSSFFQYLEDFRAYRLLSGAYLTTHRAYLMLKSSPLLPPMIFVSSPQRHEEDALVVVKQLDRLRQQNFAVWLSVVTLALACQDRRLLAPMSAEEHLRWPTAIQTTHLICARPARQARWKPHEQQYFLSHNIAIPPCLVVSCSASCTPKSIEILVHIWEVTCTPARRKTSTYLARHGS</sequence>
<dbReference type="GeneID" id="59351520"/>
<dbReference type="Proteomes" id="UP000636479">
    <property type="component" value="Unassembled WGS sequence"/>
</dbReference>
<name>A0A8H6S4U7_9AGAR</name>
<evidence type="ECO:0000313" key="1">
    <source>
        <dbReference type="EMBL" id="KAF7292245.1"/>
    </source>
</evidence>
<organism evidence="1 2">
    <name type="scientific">Mycena indigotica</name>
    <dbReference type="NCBI Taxonomy" id="2126181"/>
    <lineage>
        <taxon>Eukaryota</taxon>
        <taxon>Fungi</taxon>
        <taxon>Dikarya</taxon>
        <taxon>Basidiomycota</taxon>
        <taxon>Agaricomycotina</taxon>
        <taxon>Agaricomycetes</taxon>
        <taxon>Agaricomycetidae</taxon>
        <taxon>Agaricales</taxon>
        <taxon>Marasmiineae</taxon>
        <taxon>Mycenaceae</taxon>
        <taxon>Mycena</taxon>
    </lineage>
</organism>